<dbReference type="Gene3D" id="3.40.710.10">
    <property type="entry name" value="DD-peptidase/beta-lactamase superfamily"/>
    <property type="match status" value="2"/>
</dbReference>
<dbReference type="SUPFAM" id="SSF56601">
    <property type="entry name" value="beta-lactamase/transpeptidase-like"/>
    <property type="match status" value="1"/>
</dbReference>
<feature type="chain" id="PRO_5033013530" evidence="3">
    <location>
        <begin position="25"/>
        <end position="499"/>
    </location>
</feature>
<dbReference type="GO" id="GO:0006508">
    <property type="term" value="P:proteolysis"/>
    <property type="evidence" value="ECO:0007669"/>
    <property type="project" value="InterPro"/>
</dbReference>
<dbReference type="InterPro" id="IPR012338">
    <property type="entry name" value="Beta-lactam/transpept-like"/>
</dbReference>
<dbReference type="Proteomes" id="UP000467322">
    <property type="component" value="Unassembled WGS sequence"/>
</dbReference>
<protein>
    <submittedName>
        <fullName evidence="4">D-alanyl-D-alanine carboxypeptidase/D-alanyl-D-alanine-endopeptidase</fullName>
        <ecNumber evidence="4">3.4.16.4</ecNumber>
    </submittedName>
</protein>
<evidence type="ECO:0000256" key="1">
    <source>
        <dbReference type="ARBA" id="ARBA00006096"/>
    </source>
</evidence>
<dbReference type="InterPro" id="IPR006311">
    <property type="entry name" value="TAT_signal"/>
</dbReference>
<gene>
    <name evidence="4" type="primary">dacB</name>
    <name evidence="4" type="ORF">GQE99_14255</name>
</gene>
<dbReference type="Pfam" id="PF02113">
    <property type="entry name" value="Peptidase_S13"/>
    <property type="match status" value="1"/>
</dbReference>
<reference evidence="4 5" key="1">
    <citation type="submission" date="2019-12" db="EMBL/GenBank/DDBJ databases">
        <title>Maritimibacter sp. nov. sp. isolated from sea sand.</title>
        <authorList>
            <person name="Kim J."/>
            <person name="Jeong S.E."/>
            <person name="Jung H.S."/>
            <person name="Jeon C.O."/>
        </authorList>
    </citation>
    <scope>NUCLEOTIDE SEQUENCE [LARGE SCALE GENOMIC DNA]</scope>
    <source>
        <strain evidence="4 5">DP07</strain>
    </source>
</reference>
<evidence type="ECO:0000256" key="3">
    <source>
        <dbReference type="SAM" id="SignalP"/>
    </source>
</evidence>
<sequence length="499" mass="53615">MAGGVSRRLFLTGAASAFAGTAWANAPLTSIRPKARADAGRLASDRVPADIDTLIEEARLGGRVGFVVADSDTGELLEARNADLAMPPASVAKSVTALYAFEALGLSHVFETRLIATGILDGGKIQGDLILAGSGDPTLDTDALAGMAQQLKALGITGVTGAFKVYAGALPYAKWIDPGQPDHLGYNPAISGLNLNFNRVHFQWTRDDDGYAVEMDARSERYRPPVDMAKMRVVNRDLPTYTYTAGNGGVDEWTVARGALGKGGSRWLPVRRPDLYAGEVFQALARVHGVALPKPSPQERAPEGNTIVIHRSDTLSEIARGMLKYSTNITAEALGLAASRARGVNPDTLAASAAAMSEWMRTEMDATNASFADHSGLGDKSRVSAGDMVKMLVREGPDGRLHEHMKEVPVKDEEGRILPEARHVIHAKTGTLNFVSSLAGYVTAQDGRSLSFAIFTGDLERRASLSRAERERPRGARAWAGRSRRLQQQLINRWMAVYA</sequence>
<accession>A0A845M4N7</accession>
<dbReference type="PRINTS" id="PR00922">
    <property type="entry name" value="DADACBPTASE3"/>
</dbReference>
<dbReference type="InterPro" id="IPR000667">
    <property type="entry name" value="Peptidase_S13"/>
</dbReference>
<keyword evidence="5" id="KW-1185">Reference proteome</keyword>
<dbReference type="Gene3D" id="3.50.80.20">
    <property type="entry name" value="D-Ala-D-Ala carboxypeptidase C, peptidase S13"/>
    <property type="match status" value="1"/>
</dbReference>
<keyword evidence="4" id="KW-0645">Protease</keyword>
<evidence type="ECO:0000313" key="4">
    <source>
        <dbReference type="EMBL" id="MZR14182.1"/>
    </source>
</evidence>
<dbReference type="GO" id="GO:0000270">
    <property type="term" value="P:peptidoglycan metabolic process"/>
    <property type="evidence" value="ECO:0007669"/>
    <property type="project" value="TreeGrafter"/>
</dbReference>
<keyword evidence="3" id="KW-0732">Signal</keyword>
<dbReference type="NCBIfam" id="TIGR00666">
    <property type="entry name" value="PBP4"/>
    <property type="match status" value="1"/>
</dbReference>
<dbReference type="RefSeq" id="WP_161352297.1">
    <property type="nucleotide sequence ID" value="NZ_WTUX01000017.1"/>
</dbReference>
<dbReference type="GO" id="GO:0009002">
    <property type="term" value="F:serine-type D-Ala-D-Ala carboxypeptidase activity"/>
    <property type="evidence" value="ECO:0007669"/>
    <property type="project" value="UniProtKB-EC"/>
</dbReference>
<dbReference type="PANTHER" id="PTHR30023">
    <property type="entry name" value="D-ALANYL-D-ALANINE CARBOXYPEPTIDASE"/>
    <property type="match status" value="1"/>
</dbReference>
<name>A0A845M4N7_9RHOB</name>
<keyword evidence="4" id="KW-0121">Carboxypeptidase</keyword>
<comment type="caution">
    <text evidence="4">The sequence shown here is derived from an EMBL/GenBank/DDBJ whole genome shotgun (WGS) entry which is preliminary data.</text>
</comment>
<dbReference type="PANTHER" id="PTHR30023:SF0">
    <property type="entry name" value="PENICILLIN-SENSITIVE CARBOXYPEPTIDASE A"/>
    <property type="match status" value="1"/>
</dbReference>
<proteinExistence type="inferred from homology"/>
<organism evidence="4 5">
    <name type="scientific">Maritimibacter harenae</name>
    <dbReference type="NCBI Taxonomy" id="2606218"/>
    <lineage>
        <taxon>Bacteria</taxon>
        <taxon>Pseudomonadati</taxon>
        <taxon>Pseudomonadota</taxon>
        <taxon>Alphaproteobacteria</taxon>
        <taxon>Rhodobacterales</taxon>
        <taxon>Roseobacteraceae</taxon>
        <taxon>Maritimibacter</taxon>
    </lineage>
</organism>
<keyword evidence="2 4" id="KW-0378">Hydrolase</keyword>
<dbReference type="AlphaFoldDB" id="A0A845M4N7"/>
<feature type="signal peptide" evidence="3">
    <location>
        <begin position="1"/>
        <end position="24"/>
    </location>
</feature>
<comment type="similarity">
    <text evidence="1">Belongs to the peptidase S13 family.</text>
</comment>
<dbReference type="PROSITE" id="PS51318">
    <property type="entry name" value="TAT"/>
    <property type="match status" value="1"/>
</dbReference>
<dbReference type="EC" id="3.4.16.4" evidence="4"/>
<evidence type="ECO:0000256" key="2">
    <source>
        <dbReference type="ARBA" id="ARBA00022801"/>
    </source>
</evidence>
<dbReference type="EMBL" id="WTUX01000017">
    <property type="protein sequence ID" value="MZR14182.1"/>
    <property type="molecule type" value="Genomic_DNA"/>
</dbReference>
<evidence type="ECO:0000313" key="5">
    <source>
        <dbReference type="Proteomes" id="UP000467322"/>
    </source>
</evidence>